<keyword evidence="1" id="KW-1133">Transmembrane helix</keyword>
<organism evidence="2">
    <name type="scientific">uncultured bacterium A1Q1_fos_1053</name>
    <dbReference type="NCBI Taxonomy" id="1256539"/>
    <lineage>
        <taxon>Bacteria</taxon>
        <taxon>environmental samples</taxon>
    </lineage>
</organism>
<feature type="transmembrane region" description="Helical" evidence="1">
    <location>
        <begin position="138"/>
        <end position="159"/>
    </location>
</feature>
<proteinExistence type="predicted"/>
<dbReference type="EMBL" id="JX649877">
    <property type="protein sequence ID" value="AGC71609.1"/>
    <property type="molecule type" value="Genomic_DNA"/>
</dbReference>
<keyword evidence="1" id="KW-0812">Transmembrane</keyword>
<feature type="transmembrane region" description="Helical" evidence="1">
    <location>
        <begin position="277"/>
        <end position="295"/>
    </location>
</feature>
<evidence type="ECO:0000256" key="1">
    <source>
        <dbReference type="SAM" id="Phobius"/>
    </source>
</evidence>
<reference evidence="2" key="1">
    <citation type="submission" date="2012-09" db="EMBL/GenBank/DDBJ databases">
        <title>Metagenomic Characterization of a Microbial Community in Wastewater Detects High Levels of Antibiotic Resistance.</title>
        <authorList>
            <person name="Abrams M."/>
            <person name="Caldwell A."/>
            <person name="Vandaei E."/>
            <person name="Lee W."/>
            <person name="Perrott J."/>
            <person name="Khan S.Y."/>
            <person name="Ta J."/>
            <person name="Romero D."/>
            <person name="Nguyen V."/>
            <person name="Pourmand N."/>
            <person name="Ouverney C.C."/>
        </authorList>
    </citation>
    <scope>NUCLEOTIDE SEQUENCE</scope>
</reference>
<sequence>MNTPDSRGLRVKTRLNRQSAIVISFTLVVLIVWGILAGQVVRVAPENTNVEGSDLHLYMAIADRVSSGENYYEAAIQEQIARGYPVMPSTSVRTPVTTVLVTALGEQVAYALMIALIGAAAIACVITFERVSRNRLQWIGSSVFFVASLAIFGPIAVFFQETWAVLLIVLSICIRGRSLTASITLALLACGFRELAFPFILAMAMADVFESRKREAIAWVGAGIGYLALYAWHAAAVSNAVEKFGGDSAQESPGWLAFGGWPFIVGSVQSVTPLSLFPLWVSAVLVPLALLGWLLNHGDASLRFTLAVLGYVLPFLVIGRPNNDYWALLYAPLLLPGMAYSFSGLRLLVSSIFYLSPNGEKR</sequence>
<accession>L7VVP9</accession>
<feature type="transmembrane region" description="Helical" evidence="1">
    <location>
        <begin position="108"/>
        <end position="126"/>
    </location>
</feature>
<feature type="transmembrane region" description="Helical" evidence="1">
    <location>
        <begin position="302"/>
        <end position="319"/>
    </location>
</feature>
<feature type="transmembrane region" description="Helical" evidence="1">
    <location>
        <begin position="179"/>
        <end position="204"/>
    </location>
</feature>
<feature type="transmembrane region" description="Helical" evidence="1">
    <location>
        <begin position="325"/>
        <end position="355"/>
    </location>
</feature>
<dbReference type="AlphaFoldDB" id="L7VVP9"/>
<evidence type="ECO:0000313" key="2">
    <source>
        <dbReference type="EMBL" id="AGC71609.1"/>
    </source>
</evidence>
<name>L7VVP9_9BACT</name>
<feature type="transmembrane region" description="Helical" evidence="1">
    <location>
        <begin position="20"/>
        <end position="41"/>
    </location>
</feature>
<protein>
    <submittedName>
        <fullName evidence="2">Uncharacterized protein</fullName>
    </submittedName>
</protein>
<feature type="transmembrane region" description="Helical" evidence="1">
    <location>
        <begin position="216"/>
        <end position="235"/>
    </location>
</feature>
<keyword evidence="1" id="KW-0472">Membrane</keyword>